<evidence type="ECO:0000313" key="1">
    <source>
        <dbReference type="EMBL" id="PWA44324.1"/>
    </source>
</evidence>
<proteinExistence type="predicted"/>
<dbReference type="PANTHER" id="PTHR33528">
    <property type="entry name" value="OS07G0239500 PROTEIN"/>
    <property type="match status" value="1"/>
</dbReference>
<sequence length="59" mass="6772">MGVFGIGFQFLLGATFGIYVAQNYNVPNINKLYKTGMVIAKHYEENYRKPKSKTHDDDQ</sequence>
<accession>A0A2U1L5T6</accession>
<gene>
    <name evidence="1" type="ORF">CTI12_AA516750</name>
</gene>
<dbReference type="EMBL" id="PKPP01011335">
    <property type="protein sequence ID" value="PWA44324.1"/>
    <property type="molecule type" value="Genomic_DNA"/>
</dbReference>
<protein>
    <submittedName>
        <fullName evidence="1">Uncharacterized protein</fullName>
    </submittedName>
</protein>
<organism evidence="1 2">
    <name type="scientific">Artemisia annua</name>
    <name type="common">Sweet wormwood</name>
    <dbReference type="NCBI Taxonomy" id="35608"/>
    <lineage>
        <taxon>Eukaryota</taxon>
        <taxon>Viridiplantae</taxon>
        <taxon>Streptophyta</taxon>
        <taxon>Embryophyta</taxon>
        <taxon>Tracheophyta</taxon>
        <taxon>Spermatophyta</taxon>
        <taxon>Magnoliopsida</taxon>
        <taxon>eudicotyledons</taxon>
        <taxon>Gunneridae</taxon>
        <taxon>Pentapetalae</taxon>
        <taxon>asterids</taxon>
        <taxon>campanulids</taxon>
        <taxon>Asterales</taxon>
        <taxon>Asteraceae</taxon>
        <taxon>Asteroideae</taxon>
        <taxon>Anthemideae</taxon>
        <taxon>Artemisiinae</taxon>
        <taxon>Artemisia</taxon>
    </lineage>
</organism>
<dbReference type="STRING" id="35608.A0A2U1L5T6"/>
<dbReference type="OrthoDB" id="2012160at2759"/>
<dbReference type="InterPro" id="IPR027854">
    <property type="entry name" value="STMP1"/>
</dbReference>
<dbReference type="Proteomes" id="UP000245207">
    <property type="component" value="Unassembled WGS sequence"/>
</dbReference>
<reference evidence="1 2" key="1">
    <citation type="journal article" date="2018" name="Mol. Plant">
        <title>The genome of Artemisia annua provides insight into the evolution of Asteraceae family and artemisinin biosynthesis.</title>
        <authorList>
            <person name="Shen Q."/>
            <person name="Zhang L."/>
            <person name="Liao Z."/>
            <person name="Wang S."/>
            <person name="Yan T."/>
            <person name="Shi P."/>
            <person name="Liu M."/>
            <person name="Fu X."/>
            <person name="Pan Q."/>
            <person name="Wang Y."/>
            <person name="Lv Z."/>
            <person name="Lu X."/>
            <person name="Zhang F."/>
            <person name="Jiang W."/>
            <person name="Ma Y."/>
            <person name="Chen M."/>
            <person name="Hao X."/>
            <person name="Li L."/>
            <person name="Tang Y."/>
            <person name="Lv G."/>
            <person name="Zhou Y."/>
            <person name="Sun X."/>
            <person name="Brodelius P.E."/>
            <person name="Rose J.K.C."/>
            <person name="Tang K."/>
        </authorList>
    </citation>
    <scope>NUCLEOTIDE SEQUENCE [LARGE SCALE GENOMIC DNA]</scope>
    <source>
        <strain evidence="2">cv. Huhao1</strain>
        <tissue evidence="1">Leaf</tissue>
    </source>
</reference>
<dbReference type="Pfam" id="PF15054">
    <property type="entry name" value="DUF4535"/>
    <property type="match status" value="1"/>
</dbReference>
<keyword evidence="2" id="KW-1185">Reference proteome</keyword>
<evidence type="ECO:0000313" key="2">
    <source>
        <dbReference type="Proteomes" id="UP000245207"/>
    </source>
</evidence>
<dbReference type="AlphaFoldDB" id="A0A2U1L5T6"/>
<dbReference type="PANTHER" id="PTHR33528:SF14">
    <property type="entry name" value="SOLUTE CARRIER FAMILY 35 MEMBER A4"/>
    <property type="match status" value="1"/>
</dbReference>
<name>A0A2U1L5T6_ARTAN</name>
<comment type="caution">
    <text evidence="1">The sequence shown here is derived from an EMBL/GenBank/DDBJ whole genome shotgun (WGS) entry which is preliminary data.</text>
</comment>